<protein>
    <submittedName>
        <fullName evidence="1">Uncharacterized protein</fullName>
    </submittedName>
</protein>
<dbReference type="Proteomes" id="UP001303647">
    <property type="component" value="Unassembled WGS sequence"/>
</dbReference>
<dbReference type="AlphaFoldDB" id="A0AAN7CV79"/>
<reference evidence="1" key="1">
    <citation type="journal article" date="2023" name="Mol. Phylogenet. Evol.">
        <title>Genome-scale phylogeny and comparative genomics of the fungal order Sordariales.</title>
        <authorList>
            <person name="Hensen N."/>
            <person name="Bonometti L."/>
            <person name="Westerberg I."/>
            <person name="Brannstrom I.O."/>
            <person name="Guillou S."/>
            <person name="Cros-Aarteil S."/>
            <person name="Calhoun S."/>
            <person name="Haridas S."/>
            <person name="Kuo A."/>
            <person name="Mondo S."/>
            <person name="Pangilinan J."/>
            <person name="Riley R."/>
            <person name="LaButti K."/>
            <person name="Andreopoulos B."/>
            <person name="Lipzen A."/>
            <person name="Chen C."/>
            <person name="Yan M."/>
            <person name="Daum C."/>
            <person name="Ng V."/>
            <person name="Clum A."/>
            <person name="Steindorff A."/>
            <person name="Ohm R.A."/>
            <person name="Martin F."/>
            <person name="Silar P."/>
            <person name="Natvig D.O."/>
            <person name="Lalanne C."/>
            <person name="Gautier V."/>
            <person name="Ament-Velasquez S.L."/>
            <person name="Kruys A."/>
            <person name="Hutchinson M.I."/>
            <person name="Powell A.J."/>
            <person name="Barry K."/>
            <person name="Miller A.N."/>
            <person name="Grigoriev I.V."/>
            <person name="Debuchy R."/>
            <person name="Gladieux P."/>
            <person name="Hiltunen Thoren M."/>
            <person name="Johannesson H."/>
        </authorList>
    </citation>
    <scope>NUCLEOTIDE SEQUENCE</scope>
    <source>
        <strain evidence="1">CBS 359.72</strain>
    </source>
</reference>
<gene>
    <name evidence="1" type="ORF">C7999DRAFT_30515</name>
</gene>
<name>A0AAN7CV79_9PEZI</name>
<dbReference type="EMBL" id="MU857629">
    <property type="protein sequence ID" value="KAK4248984.1"/>
    <property type="molecule type" value="Genomic_DNA"/>
</dbReference>
<comment type="caution">
    <text evidence="1">The sequence shown here is derived from an EMBL/GenBank/DDBJ whole genome shotgun (WGS) entry which is preliminary data.</text>
</comment>
<reference evidence="1" key="2">
    <citation type="submission" date="2023-05" db="EMBL/GenBank/DDBJ databases">
        <authorList>
            <consortium name="Lawrence Berkeley National Laboratory"/>
            <person name="Steindorff A."/>
            <person name="Hensen N."/>
            <person name="Bonometti L."/>
            <person name="Westerberg I."/>
            <person name="Brannstrom I.O."/>
            <person name="Guillou S."/>
            <person name="Cros-Aarteil S."/>
            <person name="Calhoun S."/>
            <person name="Haridas S."/>
            <person name="Kuo A."/>
            <person name="Mondo S."/>
            <person name="Pangilinan J."/>
            <person name="Riley R."/>
            <person name="Labutti K."/>
            <person name="Andreopoulos B."/>
            <person name="Lipzen A."/>
            <person name="Chen C."/>
            <person name="Yanf M."/>
            <person name="Daum C."/>
            <person name="Ng V."/>
            <person name="Clum A."/>
            <person name="Ohm R."/>
            <person name="Martin F."/>
            <person name="Silar P."/>
            <person name="Natvig D."/>
            <person name="Lalanne C."/>
            <person name="Gautier V."/>
            <person name="Ament-Velasquez S.L."/>
            <person name="Kruys A."/>
            <person name="Hutchinson M.I."/>
            <person name="Powell A.J."/>
            <person name="Barry K."/>
            <person name="Miller A.N."/>
            <person name="Grigoriev I.V."/>
            <person name="Debuchy R."/>
            <person name="Gladieux P."/>
            <person name="Thoren M.H."/>
            <person name="Johannesson H."/>
        </authorList>
    </citation>
    <scope>NUCLEOTIDE SEQUENCE</scope>
    <source>
        <strain evidence="1">CBS 359.72</strain>
    </source>
</reference>
<evidence type="ECO:0000313" key="2">
    <source>
        <dbReference type="Proteomes" id="UP001303647"/>
    </source>
</evidence>
<organism evidence="1 2">
    <name type="scientific">Corynascus novoguineensis</name>
    <dbReference type="NCBI Taxonomy" id="1126955"/>
    <lineage>
        <taxon>Eukaryota</taxon>
        <taxon>Fungi</taxon>
        <taxon>Dikarya</taxon>
        <taxon>Ascomycota</taxon>
        <taxon>Pezizomycotina</taxon>
        <taxon>Sordariomycetes</taxon>
        <taxon>Sordariomycetidae</taxon>
        <taxon>Sordariales</taxon>
        <taxon>Chaetomiaceae</taxon>
        <taxon>Corynascus</taxon>
    </lineage>
</organism>
<keyword evidence="2" id="KW-1185">Reference proteome</keyword>
<sequence length="258" mass="29876">MSYGIYYVVLKLISPNKEASARWGRYHLSFPSRYDADEFYRTLQTLKRGDVPYFTNLSRHSPQFWGYDSVDGHNSIYNVLVQGLVDDFRERLSGSFIHNFDNGAFSAISNLVNGPDWLDGAYFYIRNRHQPSLYWWVQGQRGHASERRRTKFRIQLCEKVPGINEKLKSPVVLIRKDRVYVEVVPEAGMPTESRKYLGIVDNCVMLSSTAYPWIFENLLCKQIGVRWRGEKAQSGDDVSKDPFLMPIGEPGAEQWELC</sequence>
<evidence type="ECO:0000313" key="1">
    <source>
        <dbReference type="EMBL" id="KAK4248984.1"/>
    </source>
</evidence>
<proteinExistence type="predicted"/>
<accession>A0AAN7CV79</accession>